<evidence type="ECO:0000313" key="2">
    <source>
        <dbReference type="Proteomes" id="UP000600171"/>
    </source>
</evidence>
<comment type="caution">
    <text evidence="1">The sequence shown here is derived from an EMBL/GenBank/DDBJ whole genome shotgun (WGS) entry which is preliminary data.</text>
</comment>
<reference evidence="1 2" key="1">
    <citation type="journal article" date="2014" name="Int. J. Syst. Evol. Microbiol.">
        <title>Complete genome sequence of Corynebacterium casei LMG S-19264T (=DSM 44701T), isolated from a smear-ripened cheese.</title>
        <authorList>
            <consortium name="US DOE Joint Genome Institute (JGI-PGF)"/>
            <person name="Walter F."/>
            <person name="Albersmeier A."/>
            <person name="Kalinowski J."/>
            <person name="Ruckert C."/>
        </authorList>
    </citation>
    <scope>NUCLEOTIDE SEQUENCE [LARGE SCALE GENOMIC DNA]</scope>
    <source>
        <strain evidence="1 2">CCM 8669</strain>
    </source>
</reference>
<keyword evidence="2" id="KW-1185">Reference proteome</keyword>
<evidence type="ECO:0008006" key="3">
    <source>
        <dbReference type="Google" id="ProtNLM"/>
    </source>
</evidence>
<dbReference type="Proteomes" id="UP000600171">
    <property type="component" value="Unassembled WGS sequence"/>
</dbReference>
<accession>A0A917MTC1</accession>
<proteinExistence type="predicted"/>
<dbReference type="RefSeq" id="WP_188359641.1">
    <property type="nucleotide sequence ID" value="NZ_BMDC01000002.1"/>
</dbReference>
<dbReference type="InterPro" id="IPR039498">
    <property type="entry name" value="NTP_transf_5"/>
</dbReference>
<name>A0A917MTC1_9MICC</name>
<protein>
    <recommendedName>
        <fullName evidence="3">Nucleotidyltransferase family protein</fullName>
    </recommendedName>
</protein>
<evidence type="ECO:0000313" key="1">
    <source>
        <dbReference type="EMBL" id="GGH63012.1"/>
    </source>
</evidence>
<dbReference type="Pfam" id="PF14907">
    <property type="entry name" value="NTP_transf_5"/>
    <property type="match status" value="1"/>
</dbReference>
<dbReference type="AlphaFoldDB" id="A0A917MTC1"/>
<gene>
    <name evidence="1" type="ORF">GCM10007359_13850</name>
</gene>
<sequence>MTNALGQPDTPLEARIRLSHAYFQNLANKNSIDLLHIKGYAFGTDTYREKRKSSDVDILVRPAHVARLMYLLQADGWRILTHFETGSIFEHAATLYHPSWGLADVHRYFPGIGYFDRALAFDKLWSTRRTKDIAHFPCDVPSVVDARVIVVVHGARSFAPKHPDVEHLQRSLKPADWQQMRQRAEELDCMVAFDTALGNIEHHANHPHYLLWKSVSTRMPSYVQWKARLSLEEKLSEKLRILHQIISVNEDHLAMKLGHEPSADERRELFFGRFALLRAQRKSRRKG</sequence>
<dbReference type="EMBL" id="BMDC01000002">
    <property type="protein sequence ID" value="GGH63012.1"/>
    <property type="molecule type" value="Genomic_DNA"/>
</dbReference>
<organism evidence="1 2">
    <name type="scientific">Rothia aerolata</name>
    <dbReference type="NCBI Taxonomy" id="1812262"/>
    <lineage>
        <taxon>Bacteria</taxon>
        <taxon>Bacillati</taxon>
        <taxon>Actinomycetota</taxon>
        <taxon>Actinomycetes</taxon>
        <taxon>Micrococcales</taxon>
        <taxon>Micrococcaceae</taxon>
        <taxon>Rothia</taxon>
    </lineage>
</organism>